<comment type="caution">
    <text evidence="2">The sequence shown here is derived from an EMBL/GenBank/DDBJ whole genome shotgun (WGS) entry which is preliminary data.</text>
</comment>
<dbReference type="Gene3D" id="3.40.50.150">
    <property type="entry name" value="Vaccinia Virus protein VP39"/>
    <property type="match status" value="1"/>
</dbReference>
<dbReference type="Pfam" id="PF08242">
    <property type="entry name" value="Methyltransf_12"/>
    <property type="match status" value="1"/>
</dbReference>
<organism evidence="2 3">
    <name type="scientific">Psychroserpens burtonensis</name>
    <dbReference type="NCBI Taxonomy" id="49278"/>
    <lineage>
        <taxon>Bacteria</taxon>
        <taxon>Pseudomonadati</taxon>
        <taxon>Bacteroidota</taxon>
        <taxon>Flavobacteriia</taxon>
        <taxon>Flavobacteriales</taxon>
        <taxon>Flavobacteriaceae</taxon>
        <taxon>Psychroserpens</taxon>
    </lineage>
</organism>
<sequence>MLTKTISLVRSTIKKMVKSKQEIRHALVGAPNVWKYTRDFQFQFLLDKGLQKTDKLMDIGCGTLRGGIPMIKYLDTGNYYGLDVRKEVLDEGEKEVKGAQLEGKKPNLILLNHFSELNIDVQFDKIFAFSVLFHLEDEIAASCFQFVSKSLVSGGVFYANVNMGVFEDGNWVEFPVVFRSQEFYNNLAAKNGLEVLVMGSMLELGHDTKKNSDTQQIMLKFTKV</sequence>
<dbReference type="Proteomes" id="UP000321938">
    <property type="component" value="Unassembled WGS sequence"/>
</dbReference>
<keyword evidence="3" id="KW-1185">Reference proteome</keyword>
<evidence type="ECO:0000313" key="2">
    <source>
        <dbReference type="EMBL" id="TXE17102.1"/>
    </source>
</evidence>
<reference evidence="2 3" key="1">
    <citation type="submission" date="2019-08" db="EMBL/GenBank/DDBJ databases">
        <title>Genome of Psychroserpens burtonensis ACAM 167.</title>
        <authorList>
            <person name="Bowman J.P."/>
        </authorList>
    </citation>
    <scope>NUCLEOTIDE SEQUENCE [LARGE SCALE GENOMIC DNA]</scope>
    <source>
        <strain evidence="2 3">ACAM 167</strain>
    </source>
</reference>
<dbReference type="AlphaFoldDB" id="A0A5C7B857"/>
<dbReference type="PANTHER" id="PTHR37886:SF1">
    <property type="entry name" value="S-ADENOSYL-L-METHIONINE-DEPENDENT METHYLTRANSFERASES SUPERFAMILY PROTEIN"/>
    <property type="match status" value="1"/>
</dbReference>
<keyword evidence="2" id="KW-0489">Methyltransferase</keyword>
<dbReference type="GO" id="GO:0008168">
    <property type="term" value="F:methyltransferase activity"/>
    <property type="evidence" value="ECO:0007669"/>
    <property type="project" value="UniProtKB-KW"/>
</dbReference>
<dbReference type="PANTHER" id="PTHR37886">
    <property type="entry name" value="S-ADENOSYL-L-METHIONINE-DEPENDENT METHYLTRANSFERASES SUPERFAMILY PROTEIN"/>
    <property type="match status" value="1"/>
</dbReference>
<dbReference type="GO" id="GO:0032259">
    <property type="term" value="P:methylation"/>
    <property type="evidence" value="ECO:0007669"/>
    <property type="project" value="UniProtKB-KW"/>
</dbReference>
<dbReference type="OrthoDB" id="9808140at2"/>
<dbReference type="STRING" id="1123037.GCA_000425305_00357"/>
<gene>
    <name evidence="2" type="ORF">ES692_10615</name>
</gene>
<keyword evidence="2" id="KW-0808">Transferase</keyword>
<name>A0A5C7B857_9FLAO</name>
<dbReference type="CDD" id="cd02440">
    <property type="entry name" value="AdoMet_MTases"/>
    <property type="match status" value="1"/>
</dbReference>
<dbReference type="InterPro" id="IPR029063">
    <property type="entry name" value="SAM-dependent_MTases_sf"/>
</dbReference>
<dbReference type="EMBL" id="VOSB01000014">
    <property type="protein sequence ID" value="TXE17102.1"/>
    <property type="molecule type" value="Genomic_DNA"/>
</dbReference>
<accession>A0A5C7B857</accession>
<protein>
    <submittedName>
        <fullName evidence="2">Class I SAM-dependent methyltransferase</fullName>
    </submittedName>
</protein>
<feature type="domain" description="Methyltransferase type 12" evidence="1">
    <location>
        <begin position="57"/>
        <end position="157"/>
    </location>
</feature>
<dbReference type="InterPro" id="IPR013217">
    <property type="entry name" value="Methyltransf_12"/>
</dbReference>
<dbReference type="SUPFAM" id="SSF53335">
    <property type="entry name" value="S-adenosyl-L-methionine-dependent methyltransferases"/>
    <property type="match status" value="1"/>
</dbReference>
<proteinExistence type="predicted"/>
<evidence type="ECO:0000313" key="3">
    <source>
        <dbReference type="Proteomes" id="UP000321938"/>
    </source>
</evidence>
<evidence type="ECO:0000259" key="1">
    <source>
        <dbReference type="Pfam" id="PF08242"/>
    </source>
</evidence>